<dbReference type="Pfam" id="PF00931">
    <property type="entry name" value="NB-ARC"/>
    <property type="match status" value="1"/>
</dbReference>
<feature type="coiled-coil region" evidence="7">
    <location>
        <begin position="118"/>
        <end position="145"/>
    </location>
</feature>
<dbReference type="InterPro" id="IPR044974">
    <property type="entry name" value="Disease_R_plants"/>
</dbReference>
<evidence type="ECO:0000256" key="3">
    <source>
        <dbReference type="ARBA" id="ARBA00022737"/>
    </source>
</evidence>
<dbReference type="FunFam" id="1.10.10.10:FF:000322">
    <property type="entry name" value="Probable disease resistance protein At1g63360"/>
    <property type="match status" value="1"/>
</dbReference>
<dbReference type="SUPFAM" id="SSF52540">
    <property type="entry name" value="P-loop containing nucleoside triphosphate hydrolases"/>
    <property type="match status" value="1"/>
</dbReference>
<dbReference type="Pfam" id="PF23559">
    <property type="entry name" value="WHD_DRP"/>
    <property type="match status" value="1"/>
</dbReference>
<dbReference type="GO" id="GO:0009626">
    <property type="term" value="P:plant-type hypersensitive response"/>
    <property type="evidence" value="ECO:0007669"/>
    <property type="project" value="UniProtKB-ARBA"/>
</dbReference>
<dbReference type="EMBL" id="AGNK02004840">
    <property type="status" value="NOT_ANNOTATED_CDS"/>
    <property type="molecule type" value="Genomic_DNA"/>
</dbReference>
<evidence type="ECO:0008006" key="14">
    <source>
        <dbReference type="Google" id="ProtNLM"/>
    </source>
</evidence>
<keyword evidence="4" id="KW-0547">Nucleotide-binding</keyword>
<evidence type="ECO:0000259" key="9">
    <source>
        <dbReference type="Pfam" id="PF18052"/>
    </source>
</evidence>
<evidence type="ECO:0000256" key="5">
    <source>
        <dbReference type="ARBA" id="ARBA00022821"/>
    </source>
</evidence>
<dbReference type="Proteomes" id="UP000004995">
    <property type="component" value="Unassembled WGS sequence"/>
</dbReference>
<evidence type="ECO:0000256" key="4">
    <source>
        <dbReference type="ARBA" id="ARBA00022741"/>
    </source>
</evidence>
<feature type="domain" description="Disease resistance R13L4/SHOC-2-like LRR" evidence="11">
    <location>
        <begin position="554"/>
        <end position="901"/>
    </location>
</feature>
<protein>
    <recommendedName>
        <fullName evidence="14">AAA+ ATPase domain-containing protein</fullName>
    </recommendedName>
</protein>
<dbReference type="InterPro" id="IPR036388">
    <property type="entry name" value="WH-like_DNA-bd_sf"/>
</dbReference>
<evidence type="ECO:0000256" key="1">
    <source>
        <dbReference type="ARBA" id="ARBA00008894"/>
    </source>
</evidence>
<dbReference type="Gene3D" id="1.10.8.430">
    <property type="entry name" value="Helical domain of apoptotic protease-activating factors"/>
    <property type="match status" value="1"/>
</dbReference>
<dbReference type="InterPro" id="IPR058922">
    <property type="entry name" value="WHD_DRP"/>
</dbReference>
<dbReference type="Gene3D" id="3.40.50.300">
    <property type="entry name" value="P-loop containing nucleotide triphosphate hydrolases"/>
    <property type="match status" value="1"/>
</dbReference>
<keyword evidence="2" id="KW-0433">Leucine-rich repeat</keyword>
<keyword evidence="3" id="KW-0677">Repeat</keyword>
<reference evidence="12" key="2">
    <citation type="submission" date="2018-08" db="UniProtKB">
        <authorList>
            <consortium name="EnsemblPlants"/>
        </authorList>
    </citation>
    <scope>IDENTIFICATION</scope>
    <source>
        <strain evidence="12">Yugu1</strain>
    </source>
</reference>
<dbReference type="eggNOG" id="KOG4658">
    <property type="taxonomic scope" value="Eukaryota"/>
</dbReference>
<dbReference type="InterPro" id="IPR041118">
    <property type="entry name" value="Rx_N"/>
</dbReference>
<dbReference type="PANTHER" id="PTHR23155:SF912">
    <property type="entry name" value="NB-ARC DOMAIN CONTAINING PROTEIN, EXPRESSED"/>
    <property type="match status" value="1"/>
</dbReference>
<dbReference type="GO" id="GO:0002758">
    <property type="term" value="P:innate immune response-activating signaling pathway"/>
    <property type="evidence" value="ECO:0007669"/>
    <property type="project" value="UniProtKB-ARBA"/>
</dbReference>
<dbReference type="EnsemblPlants" id="KQK94372">
    <property type="protein sequence ID" value="KQK94372"/>
    <property type="gene ID" value="SETIT_025953mg"/>
</dbReference>
<dbReference type="Gramene" id="KQK94372">
    <property type="protein sequence ID" value="KQK94372"/>
    <property type="gene ID" value="SETIT_025953mg"/>
</dbReference>
<dbReference type="Pfam" id="PF18052">
    <property type="entry name" value="Rx_N"/>
    <property type="match status" value="1"/>
</dbReference>
<accession>K3ZHA1</accession>
<dbReference type="OMA" id="CFIPGMW"/>
<feature type="domain" description="Disease resistance protein winged helix" evidence="10">
    <location>
        <begin position="435"/>
        <end position="503"/>
    </location>
</feature>
<evidence type="ECO:0000313" key="12">
    <source>
        <dbReference type="EnsemblPlants" id="KQK94372"/>
    </source>
</evidence>
<dbReference type="InterPro" id="IPR055414">
    <property type="entry name" value="LRR_R13L4/SHOC2-like"/>
</dbReference>
<evidence type="ECO:0000256" key="6">
    <source>
        <dbReference type="ARBA" id="ARBA00023054"/>
    </source>
</evidence>
<evidence type="ECO:0000259" key="8">
    <source>
        <dbReference type="Pfam" id="PF00931"/>
    </source>
</evidence>
<reference evidence="13" key="1">
    <citation type="journal article" date="2012" name="Nat. Biotechnol.">
        <title>Reference genome sequence of the model plant Setaria.</title>
        <authorList>
            <person name="Bennetzen J.L."/>
            <person name="Schmutz J."/>
            <person name="Wang H."/>
            <person name="Percifield R."/>
            <person name="Hawkins J."/>
            <person name="Pontaroli A.C."/>
            <person name="Estep M."/>
            <person name="Feng L."/>
            <person name="Vaughn J.N."/>
            <person name="Grimwood J."/>
            <person name="Jenkins J."/>
            <person name="Barry K."/>
            <person name="Lindquist E."/>
            <person name="Hellsten U."/>
            <person name="Deshpande S."/>
            <person name="Wang X."/>
            <person name="Wu X."/>
            <person name="Mitros T."/>
            <person name="Triplett J."/>
            <person name="Yang X."/>
            <person name="Ye C.Y."/>
            <person name="Mauro-Herrera M."/>
            <person name="Wang L."/>
            <person name="Li P."/>
            <person name="Sharma M."/>
            <person name="Sharma R."/>
            <person name="Ronald P.C."/>
            <person name="Panaud O."/>
            <person name="Kellogg E.A."/>
            <person name="Brutnell T.P."/>
            <person name="Doust A.N."/>
            <person name="Tuskan G.A."/>
            <person name="Rokhsar D."/>
            <person name="Devos K.M."/>
        </authorList>
    </citation>
    <scope>NUCLEOTIDE SEQUENCE [LARGE SCALE GENOMIC DNA]</scope>
    <source>
        <strain evidence="13">cv. Yugu1</strain>
    </source>
</reference>
<dbReference type="Gene3D" id="3.80.10.10">
    <property type="entry name" value="Ribonuclease Inhibitor"/>
    <property type="match status" value="1"/>
</dbReference>
<dbReference type="GO" id="GO:0042742">
    <property type="term" value="P:defense response to bacterium"/>
    <property type="evidence" value="ECO:0007669"/>
    <property type="project" value="UniProtKB-ARBA"/>
</dbReference>
<dbReference type="SUPFAM" id="SSF52058">
    <property type="entry name" value="L domain-like"/>
    <property type="match status" value="1"/>
</dbReference>
<dbReference type="InParanoid" id="K3ZHA1"/>
<organism evidence="12 13">
    <name type="scientific">Setaria italica</name>
    <name type="common">Foxtail millet</name>
    <name type="synonym">Panicum italicum</name>
    <dbReference type="NCBI Taxonomy" id="4555"/>
    <lineage>
        <taxon>Eukaryota</taxon>
        <taxon>Viridiplantae</taxon>
        <taxon>Streptophyta</taxon>
        <taxon>Embryophyta</taxon>
        <taxon>Tracheophyta</taxon>
        <taxon>Spermatophyta</taxon>
        <taxon>Magnoliopsida</taxon>
        <taxon>Liliopsida</taxon>
        <taxon>Poales</taxon>
        <taxon>Poaceae</taxon>
        <taxon>PACMAD clade</taxon>
        <taxon>Panicoideae</taxon>
        <taxon>Panicodae</taxon>
        <taxon>Paniceae</taxon>
        <taxon>Cenchrinae</taxon>
        <taxon>Setaria</taxon>
    </lineage>
</organism>
<comment type="similarity">
    <text evidence="1">Belongs to the disease resistance NB-LRR family.</text>
</comment>
<dbReference type="Gene3D" id="1.10.10.10">
    <property type="entry name" value="Winged helix-like DNA-binding domain superfamily/Winged helix DNA-binding domain"/>
    <property type="match status" value="1"/>
</dbReference>
<evidence type="ECO:0000259" key="10">
    <source>
        <dbReference type="Pfam" id="PF23559"/>
    </source>
</evidence>
<dbReference type="FunFam" id="3.40.50.300:FF:001091">
    <property type="entry name" value="Probable disease resistance protein At1g61300"/>
    <property type="match status" value="1"/>
</dbReference>
<dbReference type="InterPro" id="IPR042197">
    <property type="entry name" value="Apaf_helical"/>
</dbReference>
<dbReference type="InterPro" id="IPR038005">
    <property type="entry name" value="RX-like_CC"/>
</dbReference>
<dbReference type="CDD" id="cd14798">
    <property type="entry name" value="RX-CC_like"/>
    <property type="match status" value="1"/>
</dbReference>
<keyword evidence="5" id="KW-0611">Plant defense</keyword>
<dbReference type="PANTHER" id="PTHR23155">
    <property type="entry name" value="DISEASE RESISTANCE PROTEIN RP"/>
    <property type="match status" value="1"/>
</dbReference>
<evidence type="ECO:0000313" key="13">
    <source>
        <dbReference type="Proteomes" id="UP000004995"/>
    </source>
</evidence>
<dbReference type="Pfam" id="PF23598">
    <property type="entry name" value="LRR_14"/>
    <property type="match status" value="1"/>
</dbReference>
<dbReference type="PRINTS" id="PR00364">
    <property type="entry name" value="DISEASERSIST"/>
</dbReference>
<dbReference type="InterPro" id="IPR027417">
    <property type="entry name" value="P-loop_NTPase"/>
</dbReference>
<evidence type="ECO:0000256" key="2">
    <source>
        <dbReference type="ARBA" id="ARBA00022614"/>
    </source>
</evidence>
<dbReference type="GO" id="GO:0043531">
    <property type="term" value="F:ADP binding"/>
    <property type="evidence" value="ECO:0007669"/>
    <property type="project" value="InterPro"/>
</dbReference>
<keyword evidence="13" id="KW-1185">Reference proteome</keyword>
<feature type="domain" description="Disease resistance N-terminal" evidence="9">
    <location>
        <begin position="13"/>
        <end position="95"/>
    </location>
</feature>
<sequence length="908" mass="103306">MMEGALVSASTGVMESVLCKLSFMLGNQYSRNKRVENDVLFLRNELSSMNAVMQKHAMSKERDLQVKAWMKEVRELAYDIEDAIDAFMAQVEEKLDQPTGIKGFVINSIRKLRELVSSSAIAEEIEELKNQVREISDRRKRYKLDESTSKDTKAEIDPRLPALYTDVSTLVGVDGPRNKIIKLLIEDDVDGRFGPPLTLVSIVGFGGLGKTTLANQVYQKIKGQFDCSCFVFVSQRPHIKKVLVDLLSGLGGAGNMWDNKKKLINQIREFLHDKRYLIVIDDIWSISEWEILKCILPENSIGSRIITTTRILDIAKSCCSSFNGHIYPIEPLSDDNSRMLFFRRIFHTPDSCPSHLEELSVAILRKCGGLPLAILHIASLLATKSDTKDEWELVLNSIGSALENNHTLQGMKQILLLSFYDLPPHLKTCLLYLSIYPEDYKITPRSLIRRWIAEGFIAEERGKRLEQIAQSYINDLTNRSMITPMDIGYDGHVYQVHDMVLSIIKSLSAEENFVTIIDGQQSSPLPTKIRRLSLHFNDSQDEVMKTITTNQHCIRSVIVIGFTKQVPNFSNSRTLRLLDLGCCEWLQDHHIECIGSMLQLRYLVLHSNFITVLPDSIGNLKHLQMLNVKFCSIEILPETVIQLRKLICLYVSSVKLPDRIGNMQLLEELSHILLSSSSIRLAEELGSLRNLRHLTITVEDPSEMEDRGTRYKEVLLSSIYQLGRDNLESLSFDYRGQEDFILDSSMGLALQRLRNSKWMSTTVNLTRLELDISRMEEGDIEILKCISNLLFLRLVFTGHAPSGRIVIDDQGFQCLNEFYLICFIPGMWLVFAPGAMPKLQRYHLTFKPQSNSDDFRFGLEHLASLQNVTVVIVPICARNVDISVAETTIRNATNIHPNQPIVEIHTWQ</sequence>
<evidence type="ECO:0000259" key="11">
    <source>
        <dbReference type="Pfam" id="PF23598"/>
    </source>
</evidence>
<keyword evidence="6 7" id="KW-0175">Coiled coil</keyword>
<dbReference type="InterPro" id="IPR032675">
    <property type="entry name" value="LRR_dom_sf"/>
</dbReference>
<proteinExistence type="inferred from homology"/>
<dbReference type="AlphaFoldDB" id="K3ZHA1"/>
<name>K3ZHA1_SETIT</name>
<dbReference type="InterPro" id="IPR002182">
    <property type="entry name" value="NB-ARC"/>
</dbReference>
<dbReference type="Gene3D" id="1.20.5.4130">
    <property type="match status" value="1"/>
</dbReference>
<evidence type="ECO:0000256" key="7">
    <source>
        <dbReference type="SAM" id="Coils"/>
    </source>
</evidence>
<dbReference type="HOGENOM" id="CLU_000837_25_0_1"/>
<feature type="domain" description="NB-ARC" evidence="8">
    <location>
        <begin position="178"/>
        <end position="348"/>
    </location>
</feature>